<dbReference type="KEGG" id="msar:MSAR_03200"/>
<name>A0A7I7SJP7_9MYCO</name>
<dbReference type="GO" id="GO:0016787">
    <property type="term" value="F:hydrolase activity"/>
    <property type="evidence" value="ECO:0007669"/>
    <property type="project" value="UniProtKB-KW"/>
</dbReference>
<accession>A0A7I7SJP7</accession>
<gene>
    <name evidence="2" type="ORF">MSAR_03200</name>
</gene>
<dbReference type="RefSeq" id="WP_163694523.1">
    <property type="nucleotide sequence ID" value="NZ_AP022595.1"/>
</dbReference>
<dbReference type="AlphaFoldDB" id="A0A7I7SJP7"/>
<feature type="compositionally biased region" description="Basic and acidic residues" evidence="1">
    <location>
        <begin position="13"/>
        <end position="23"/>
    </location>
</feature>
<dbReference type="Pfam" id="PF10103">
    <property type="entry name" value="Zincin_2"/>
    <property type="match status" value="1"/>
</dbReference>
<dbReference type="InterPro" id="IPR018766">
    <property type="entry name" value="Zinicin_2"/>
</dbReference>
<dbReference type="InterPro" id="IPR042271">
    <property type="entry name" value="Zinicin_2_N"/>
</dbReference>
<evidence type="ECO:0000313" key="3">
    <source>
        <dbReference type="Proteomes" id="UP000466445"/>
    </source>
</evidence>
<proteinExistence type="predicted"/>
<feature type="region of interest" description="Disordered" evidence="1">
    <location>
        <begin position="1"/>
        <end position="34"/>
    </location>
</feature>
<sequence length="453" mass="47837">MADLPFGFSPGDDPDRDKPKKDPTSGPADPFGFGSGDFNMADLGQIFTKLGQMFSGADNPMGGRSSGPVNYDLARQLASSSIGFVAPIPAATSSAIADAVHLADTWLDGATALPAGATKAVAWTPNEWVEGTLDTWKRLCDPMAAQIGSVWASSLPEEAQAMAGPLLAMMTQMGGMAFGSQLGQALGTLSREVLTSTDIGLPLGPKGVAALLPEAIEALSEGLEQPRSEILTFLAAREAAHHRLFSHVPWLSTQLLNAVEAYAKGMKIDISGIEELAQGFNPAALADPAAMEQLLSQGMFEPKATPEQTAALERLETLLALVEGWVQTVVTAALGERIPGTAALSEMLRRRRATAGPAEQTFATLVGLELRPRKMREAAALWERLTDAVGIDARDAVWQHPDLLPNSTDLDEPAGFIDRIIGGDTSGLDIDAAIEEFQKSQDEGDDPAKPVDS</sequence>
<dbReference type="Gene3D" id="1.20.150.30">
    <property type="entry name" value="Zincin-like metallopeptidase, N-terminal domain"/>
    <property type="match status" value="1"/>
</dbReference>
<reference evidence="2 3" key="1">
    <citation type="journal article" date="2019" name="Emerg. Microbes Infect.">
        <title>Comprehensive subspecies identification of 175 nontuberculous mycobacteria species based on 7547 genomic profiles.</title>
        <authorList>
            <person name="Matsumoto Y."/>
            <person name="Kinjo T."/>
            <person name="Motooka D."/>
            <person name="Nabeya D."/>
            <person name="Jung N."/>
            <person name="Uechi K."/>
            <person name="Horii T."/>
            <person name="Iida T."/>
            <person name="Fujita J."/>
            <person name="Nakamura S."/>
        </authorList>
    </citation>
    <scope>NUCLEOTIDE SEQUENCE [LARGE SCALE GENOMIC DNA]</scope>
    <source>
        <strain evidence="2 3">JCM 30395</strain>
    </source>
</reference>
<dbReference type="SUPFAM" id="SSF55486">
    <property type="entry name" value="Metalloproteases ('zincins'), catalytic domain"/>
    <property type="match status" value="1"/>
</dbReference>
<evidence type="ECO:0000313" key="2">
    <source>
        <dbReference type="EMBL" id="BBY57184.1"/>
    </source>
</evidence>
<dbReference type="PANTHER" id="PTHR39420:SF2">
    <property type="entry name" value="HYDROLASE"/>
    <property type="match status" value="1"/>
</dbReference>
<dbReference type="NCBIfam" id="TIGR03624">
    <property type="entry name" value="putative hydrolase"/>
    <property type="match status" value="1"/>
</dbReference>
<organism evidence="2 3">
    <name type="scientific">Mycolicibacterium sarraceniae</name>
    <dbReference type="NCBI Taxonomy" id="1534348"/>
    <lineage>
        <taxon>Bacteria</taxon>
        <taxon>Bacillati</taxon>
        <taxon>Actinomycetota</taxon>
        <taxon>Actinomycetes</taxon>
        <taxon>Mycobacteriales</taxon>
        <taxon>Mycobacteriaceae</taxon>
        <taxon>Mycolicibacterium</taxon>
    </lineage>
</organism>
<evidence type="ECO:0000256" key="1">
    <source>
        <dbReference type="SAM" id="MobiDB-lite"/>
    </source>
</evidence>
<keyword evidence="3" id="KW-1185">Reference proteome</keyword>
<dbReference type="PANTHER" id="PTHR39420">
    <property type="match status" value="1"/>
</dbReference>
<dbReference type="Proteomes" id="UP000466445">
    <property type="component" value="Chromosome"/>
</dbReference>
<protein>
    <submittedName>
        <fullName evidence="2">Hydrolase</fullName>
    </submittedName>
</protein>
<keyword evidence="2" id="KW-0378">Hydrolase</keyword>
<dbReference type="EMBL" id="AP022595">
    <property type="protein sequence ID" value="BBY57184.1"/>
    <property type="molecule type" value="Genomic_DNA"/>
</dbReference>